<dbReference type="InterPro" id="IPR000774">
    <property type="entry name" value="PPIase_FKBP_N"/>
</dbReference>
<dbReference type="Pfam" id="PF01346">
    <property type="entry name" value="FKBP_N"/>
    <property type="match status" value="1"/>
</dbReference>
<feature type="signal peptide" evidence="8">
    <location>
        <begin position="1"/>
        <end position="21"/>
    </location>
</feature>
<dbReference type="FunFam" id="3.10.50.40:FF:000045">
    <property type="entry name" value="Peptidyl-prolyl cis-trans isomerase"/>
    <property type="match status" value="1"/>
</dbReference>
<evidence type="ECO:0000256" key="3">
    <source>
        <dbReference type="ARBA" id="ARBA00022729"/>
    </source>
</evidence>
<protein>
    <recommendedName>
        <fullName evidence="7">Peptidyl-prolyl cis-trans isomerase</fullName>
        <ecNumber evidence="7">5.2.1.8</ecNumber>
    </recommendedName>
</protein>
<dbReference type="EC" id="5.2.1.8" evidence="7"/>
<reference evidence="10" key="1">
    <citation type="journal article" date="2011" name="Environ. Microbiol.">
        <title>Time-series analyses of Monterey Bay coastal microbial picoplankton using a 'genome proxy' microarray.</title>
        <authorList>
            <person name="Rich V.I."/>
            <person name="Pham V.D."/>
            <person name="Eppley J."/>
            <person name="Shi Y."/>
            <person name="DeLong E.F."/>
        </authorList>
    </citation>
    <scope>NUCLEOTIDE SEQUENCE</scope>
</reference>
<dbReference type="InterPro" id="IPR001179">
    <property type="entry name" value="PPIase_FKBP_dom"/>
</dbReference>
<comment type="catalytic activity">
    <reaction evidence="1 6 7">
        <text>[protein]-peptidylproline (omega=180) = [protein]-peptidylproline (omega=0)</text>
        <dbReference type="Rhea" id="RHEA:16237"/>
        <dbReference type="Rhea" id="RHEA-COMP:10747"/>
        <dbReference type="Rhea" id="RHEA-COMP:10748"/>
        <dbReference type="ChEBI" id="CHEBI:83833"/>
        <dbReference type="ChEBI" id="CHEBI:83834"/>
        <dbReference type="EC" id="5.2.1.8"/>
    </reaction>
</comment>
<evidence type="ECO:0000256" key="4">
    <source>
        <dbReference type="ARBA" id="ARBA00023110"/>
    </source>
</evidence>
<dbReference type="InterPro" id="IPR046357">
    <property type="entry name" value="PPIase_dom_sf"/>
</dbReference>
<dbReference type="GO" id="GO:0006457">
    <property type="term" value="P:protein folding"/>
    <property type="evidence" value="ECO:0007669"/>
    <property type="project" value="InterPro"/>
</dbReference>
<dbReference type="SUPFAM" id="SSF54534">
    <property type="entry name" value="FKBP-like"/>
    <property type="match status" value="1"/>
</dbReference>
<dbReference type="PROSITE" id="PS51257">
    <property type="entry name" value="PROKAR_LIPOPROTEIN"/>
    <property type="match status" value="1"/>
</dbReference>
<sequence>MKKINLLIVSIVFFLSSCTNNNTYKTPETEMEKVSYSLGVNMASSVKSQGLDSIDVNSISKAFTDVFEGNELDISEEESMTILQEFFGKLQAEKSAKANEEGAAFLAENGAKDGVITTTSGLQYEIINSGNGTKPTTNDQVTVHYHGMLTDGTVFDSSVDRGEPATFGVTQVIKGWTEALQLMSVGDKWKLTIPSNLAYGDQGAGGIIGPGATLIFEVELLKIN</sequence>
<evidence type="ECO:0000256" key="2">
    <source>
        <dbReference type="ARBA" id="ARBA00006577"/>
    </source>
</evidence>
<dbReference type="AlphaFoldDB" id="E0XTQ7"/>
<name>E0XTQ7_9SPHI</name>
<dbReference type="Gene3D" id="1.10.287.460">
    <property type="entry name" value="Peptidyl-prolyl cis-trans isomerase, FKBP-type, N-terminal domain"/>
    <property type="match status" value="1"/>
</dbReference>
<evidence type="ECO:0000313" key="10">
    <source>
        <dbReference type="EMBL" id="ADI17798.1"/>
    </source>
</evidence>
<evidence type="ECO:0000256" key="5">
    <source>
        <dbReference type="ARBA" id="ARBA00023235"/>
    </source>
</evidence>
<feature type="chain" id="PRO_5003143157" description="Peptidyl-prolyl cis-trans isomerase" evidence="8">
    <location>
        <begin position="22"/>
        <end position="224"/>
    </location>
</feature>
<dbReference type="Gene3D" id="3.10.50.40">
    <property type="match status" value="1"/>
</dbReference>
<evidence type="ECO:0000259" key="9">
    <source>
        <dbReference type="PROSITE" id="PS50059"/>
    </source>
</evidence>
<keyword evidence="3 8" id="KW-0732">Signal</keyword>
<dbReference type="PANTHER" id="PTHR43811">
    <property type="entry name" value="FKBP-TYPE PEPTIDYL-PROLYL CIS-TRANS ISOMERASE FKPA"/>
    <property type="match status" value="1"/>
</dbReference>
<dbReference type="EMBL" id="GU474874">
    <property type="protein sequence ID" value="ADI17798.1"/>
    <property type="molecule type" value="Genomic_DNA"/>
</dbReference>
<keyword evidence="5 6" id="KW-0413">Isomerase</keyword>
<dbReference type="PANTHER" id="PTHR43811:SF19">
    <property type="entry name" value="39 KDA FK506-BINDING NUCLEAR PROTEIN"/>
    <property type="match status" value="1"/>
</dbReference>
<feature type="domain" description="PPIase FKBP-type" evidence="9">
    <location>
        <begin position="138"/>
        <end position="224"/>
    </location>
</feature>
<organism evidence="10">
    <name type="scientific">uncultured Sphingobacteriales bacterium HF0130_33B19</name>
    <dbReference type="NCBI Taxonomy" id="710991"/>
    <lineage>
        <taxon>Bacteria</taxon>
        <taxon>Pseudomonadati</taxon>
        <taxon>Bacteroidota</taxon>
        <taxon>Sphingobacteriia</taxon>
        <taxon>Sphingobacteriales</taxon>
        <taxon>environmental samples</taxon>
    </lineage>
</organism>
<evidence type="ECO:0000256" key="6">
    <source>
        <dbReference type="PROSITE-ProRule" id="PRU00277"/>
    </source>
</evidence>
<evidence type="ECO:0000256" key="7">
    <source>
        <dbReference type="RuleBase" id="RU003915"/>
    </source>
</evidence>
<accession>E0XTQ7</accession>
<evidence type="ECO:0000256" key="1">
    <source>
        <dbReference type="ARBA" id="ARBA00000971"/>
    </source>
</evidence>
<keyword evidence="4 6" id="KW-0697">Rotamase</keyword>
<dbReference type="GO" id="GO:0003755">
    <property type="term" value="F:peptidyl-prolyl cis-trans isomerase activity"/>
    <property type="evidence" value="ECO:0007669"/>
    <property type="project" value="UniProtKB-UniRule"/>
</dbReference>
<dbReference type="PROSITE" id="PS50059">
    <property type="entry name" value="FKBP_PPIASE"/>
    <property type="match status" value="1"/>
</dbReference>
<dbReference type="Pfam" id="PF00254">
    <property type="entry name" value="FKBP_C"/>
    <property type="match status" value="1"/>
</dbReference>
<dbReference type="InterPro" id="IPR036944">
    <property type="entry name" value="PPIase_FKBP_N_sf"/>
</dbReference>
<comment type="similarity">
    <text evidence="2 7">Belongs to the FKBP-type PPIase family.</text>
</comment>
<evidence type="ECO:0000256" key="8">
    <source>
        <dbReference type="SAM" id="SignalP"/>
    </source>
</evidence>
<proteinExistence type="inferred from homology"/>